<feature type="domain" description="RING-type" evidence="17">
    <location>
        <begin position="931"/>
        <end position="970"/>
    </location>
</feature>
<gene>
    <name evidence="20" type="ORF">QJS04_geneDACA011804</name>
</gene>
<evidence type="ECO:0000256" key="14">
    <source>
        <dbReference type="ARBA" id="ARBA00023242"/>
    </source>
</evidence>
<evidence type="ECO:0000313" key="21">
    <source>
        <dbReference type="Proteomes" id="UP001179952"/>
    </source>
</evidence>
<keyword evidence="11" id="KW-0805">Transcription regulation</keyword>
<dbReference type="Pfam" id="PF00271">
    <property type="entry name" value="Helicase_C"/>
    <property type="match status" value="1"/>
</dbReference>
<sequence length="1233" mass="136320">MLMADAQPDDSNCVFEGFDEFDFIFTAEEILAETSDPSNSGSAGTPDGLSCNDPYQHDFFNSDLDKEKSFKPPDDHNLLSKGPNGGSFDLEHGFDNEQLQSAIPYHFAPYEIANQEAIRIQECKNYNNMYDPNGNEMELRLIERAFSLQTESKPDFNHCRSPKVRLQNEGRDSLSHMLIDEPVSSIDVYNSAYRSNMLNMGAKEINILPSPSMVFPTGTDATFIDTVYAKLDNGQDNVFPSAGNSVVGADGECDGDNLNHYLTGPVISSEEDYASCMEDEREDDMPNHQDGEESNLGTQEKIISFSAGPLRAADTSLSEISCVKLSSCQDTTLKSEASTQHFRSLMNKLPVSDTNVESVAVAPEQPAVCKPLMSSKRQKVSSKNGEIQLLESCKKNTHAVKVVPLQGSAPVDDDCDICILDDISDPRHLPIPLGIAKPYAPTQRIGCIDNSPYLGAGGMRFKAFDERLTFTIALQDLSQPKSESSPPDGQLAVPLLRHQRIALSWMVQKETTSLHCSGGILADDQGLGKTISTIALMLTERSPSPNSSSVIVKQAKFEALNLDDDDDEASEPDVTKQPAGSGPLKIGCSRREGSSFASVKGRPAAGTLIVCPTSVLRQWADELTNKVTGKANLSFLVYHGGNRTKDPEELAKYDVVLTTYAIVSMEVPKQPLVDKDDEEKGKADSSDVFTSRKRKDPTSSNKKKNMKDQAETFARPLARVVWFRVVLDEAQSIKNYRTQTARACWGLRAKRRWCLSGTPIQNAIDDLYSYFRFLRYDPYAIYKSFCAMIKSPINRNPTTGYKKLQAVLKTIMLRRTKGTLLDGEPIINLPPKSISLKKVDFSSLERSFYSRLEADSRAQFKEYADAGTVKQNYVNILLMLLRLRQACDHPLLVKGYDSSASWKSSVETAKKLPREKRVDLLNCLEACLAICAKCNDPPEDAVVTTCGHVFCNQCICEHLTGDEKLCPAANCKVHLSVSSVFSKITLRTSLVDQDGYDCPPHDSSPEPAPELSMENLSDSTKIKAALEILQALPKSQDANSKCCSKKTSEDSCGPENAHNAGAHVCLEDTHDEKQLSIGEKAIVFSQWTRMLDLLEIPLKNSSIQYRRLDGTMSVLARDKAVKDFNTLPEVTVMIMSLKAASLGLNMVAACHVLLLDLWWNPTTEDQAIDRAHRIGQTRPVTVSRLTIKDTVEDRILALQEKKRVMVASAFGEDETGGRQSRLTVEDLKYLFMV</sequence>
<organism evidence="20 21">
    <name type="scientific">Acorus gramineus</name>
    <name type="common">Dwarf sweet flag</name>
    <dbReference type="NCBI Taxonomy" id="55184"/>
    <lineage>
        <taxon>Eukaryota</taxon>
        <taxon>Viridiplantae</taxon>
        <taxon>Streptophyta</taxon>
        <taxon>Embryophyta</taxon>
        <taxon>Tracheophyta</taxon>
        <taxon>Spermatophyta</taxon>
        <taxon>Magnoliopsida</taxon>
        <taxon>Liliopsida</taxon>
        <taxon>Acoraceae</taxon>
        <taxon>Acorus</taxon>
    </lineage>
</organism>
<evidence type="ECO:0000256" key="12">
    <source>
        <dbReference type="ARBA" id="ARBA00023125"/>
    </source>
</evidence>
<evidence type="ECO:0000259" key="18">
    <source>
        <dbReference type="PROSITE" id="PS51192"/>
    </source>
</evidence>
<dbReference type="InterPro" id="IPR013083">
    <property type="entry name" value="Znf_RING/FYVE/PHD"/>
</dbReference>
<accession>A0AAV9BEW0</accession>
<keyword evidence="13" id="KW-0804">Transcription</keyword>
<feature type="compositionally biased region" description="Basic and acidic residues" evidence="16">
    <location>
        <begin position="672"/>
        <end position="685"/>
    </location>
</feature>
<dbReference type="CDD" id="cd18008">
    <property type="entry name" value="DEXDc_SHPRH-like"/>
    <property type="match status" value="1"/>
</dbReference>
<keyword evidence="3" id="KW-0479">Metal-binding</keyword>
<dbReference type="GO" id="GO:0080188">
    <property type="term" value="P:gene silencing by siRNA-directed DNA methylation"/>
    <property type="evidence" value="ECO:0007669"/>
    <property type="project" value="UniProtKB-ARBA"/>
</dbReference>
<dbReference type="InterPro" id="IPR014001">
    <property type="entry name" value="Helicase_ATP-bd"/>
</dbReference>
<evidence type="ECO:0000256" key="1">
    <source>
        <dbReference type="ARBA" id="ARBA00004123"/>
    </source>
</evidence>
<dbReference type="PROSITE" id="PS51194">
    <property type="entry name" value="HELICASE_CTER"/>
    <property type="match status" value="1"/>
</dbReference>
<comment type="caution">
    <text evidence="20">The sequence shown here is derived from an EMBL/GenBank/DDBJ whole genome shotgun (WGS) entry which is preliminary data.</text>
</comment>
<evidence type="ECO:0000256" key="8">
    <source>
        <dbReference type="ARBA" id="ARBA00022833"/>
    </source>
</evidence>
<dbReference type="PANTHER" id="PTHR45626">
    <property type="entry name" value="TRANSCRIPTION TERMINATION FACTOR 2-RELATED"/>
    <property type="match status" value="1"/>
</dbReference>
<evidence type="ECO:0000259" key="19">
    <source>
        <dbReference type="PROSITE" id="PS51194"/>
    </source>
</evidence>
<keyword evidence="10" id="KW-0156">Chromatin regulator</keyword>
<comment type="similarity">
    <text evidence="2">Belongs to the SNF2/RAD54 helicase family. RAD16 subfamily.</text>
</comment>
<reference evidence="20" key="2">
    <citation type="submission" date="2023-06" db="EMBL/GenBank/DDBJ databases">
        <authorList>
            <person name="Ma L."/>
            <person name="Liu K.-W."/>
            <person name="Li Z."/>
            <person name="Hsiao Y.-Y."/>
            <person name="Qi Y."/>
            <person name="Fu T."/>
            <person name="Tang G."/>
            <person name="Zhang D."/>
            <person name="Sun W.-H."/>
            <person name="Liu D.-K."/>
            <person name="Li Y."/>
            <person name="Chen G.-Z."/>
            <person name="Liu X.-D."/>
            <person name="Liao X.-Y."/>
            <person name="Jiang Y.-T."/>
            <person name="Yu X."/>
            <person name="Hao Y."/>
            <person name="Huang J."/>
            <person name="Zhao X.-W."/>
            <person name="Ke S."/>
            <person name="Chen Y.-Y."/>
            <person name="Wu W.-L."/>
            <person name="Hsu J.-L."/>
            <person name="Lin Y.-F."/>
            <person name="Huang M.-D."/>
            <person name="Li C.-Y."/>
            <person name="Huang L."/>
            <person name="Wang Z.-W."/>
            <person name="Zhao X."/>
            <person name="Zhong W.-Y."/>
            <person name="Peng D.-H."/>
            <person name="Ahmad S."/>
            <person name="Lan S."/>
            <person name="Zhang J.-S."/>
            <person name="Tsai W.-C."/>
            <person name="Van De Peer Y."/>
            <person name="Liu Z.-J."/>
        </authorList>
    </citation>
    <scope>NUCLEOTIDE SEQUENCE</scope>
    <source>
        <strain evidence="20">SCP</strain>
        <tissue evidence="20">Leaves</tissue>
    </source>
</reference>
<dbReference type="InterPro" id="IPR017907">
    <property type="entry name" value="Znf_RING_CS"/>
</dbReference>
<dbReference type="Pfam" id="PF00097">
    <property type="entry name" value="zf-C3HC4"/>
    <property type="match status" value="1"/>
</dbReference>
<dbReference type="GO" id="GO:0016787">
    <property type="term" value="F:hydrolase activity"/>
    <property type="evidence" value="ECO:0007669"/>
    <property type="project" value="UniProtKB-KW"/>
</dbReference>
<dbReference type="SUPFAM" id="SSF57850">
    <property type="entry name" value="RING/U-box"/>
    <property type="match status" value="1"/>
</dbReference>
<dbReference type="AlphaFoldDB" id="A0AAV9BEW0"/>
<dbReference type="FunFam" id="3.40.50.10810:FF:000068">
    <property type="entry name" value="SNF2 domain-containing protein / helicase domain-containing protein / zinc finger protein-like protein"/>
    <property type="match status" value="1"/>
</dbReference>
<dbReference type="InterPro" id="IPR001841">
    <property type="entry name" value="Znf_RING"/>
</dbReference>
<dbReference type="CDD" id="cd18793">
    <property type="entry name" value="SF2_C_SNF"/>
    <property type="match status" value="1"/>
</dbReference>
<dbReference type="GO" id="GO:0005524">
    <property type="term" value="F:ATP binding"/>
    <property type="evidence" value="ECO:0007669"/>
    <property type="project" value="UniProtKB-KW"/>
</dbReference>
<comment type="subcellular location">
    <subcellularLocation>
        <location evidence="1">Nucleus</location>
    </subcellularLocation>
</comment>
<keyword evidence="9" id="KW-0067">ATP-binding</keyword>
<dbReference type="Proteomes" id="UP001179952">
    <property type="component" value="Unassembled WGS sequence"/>
</dbReference>
<dbReference type="InterPro" id="IPR027417">
    <property type="entry name" value="P-loop_NTPase"/>
</dbReference>
<keyword evidence="5 15" id="KW-0863">Zinc-finger</keyword>
<keyword evidence="8" id="KW-0862">Zinc</keyword>
<dbReference type="GO" id="GO:0005634">
    <property type="term" value="C:nucleus"/>
    <property type="evidence" value="ECO:0007669"/>
    <property type="project" value="UniProtKB-SubCell"/>
</dbReference>
<keyword evidence="6" id="KW-0378">Hydrolase</keyword>
<dbReference type="InterPro" id="IPR018957">
    <property type="entry name" value="Znf_C3HC4_RING-type"/>
</dbReference>
<name>A0AAV9BEW0_ACOGR</name>
<evidence type="ECO:0000256" key="15">
    <source>
        <dbReference type="PROSITE-ProRule" id="PRU00175"/>
    </source>
</evidence>
<evidence type="ECO:0000256" key="7">
    <source>
        <dbReference type="ARBA" id="ARBA00022806"/>
    </source>
</evidence>
<dbReference type="InterPro" id="IPR050628">
    <property type="entry name" value="SNF2_RAD54_helicase_TF"/>
</dbReference>
<dbReference type="PROSITE" id="PS51192">
    <property type="entry name" value="HELICASE_ATP_BIND_1"/>
    <property type="match status" value="1"/>
</dbReference>
<keyword evidence="14" id="KW-0539">Nucleus</keyword>
<dbReference type="SUPFAM" id="SSF52540">
    <property type="entry name" value="P-loop containing nucleoside triphosphate hydrolases"/>
    <property type="match status" value="2"/>
</dbReference>
<dbReference type="SMART" id="SM00490">
    <property type="entry name" value="HELICc"/>
    <property type="match status" value="1"/>
</dbReference>
<evidence type="ECO:0000256" key="4">
    <source>
        <dbReference type="ARBA" id="ARBA00022741"/>
    </source>
</evidence>
<evidence type="ECO:0000256" key="11">
    <source>
        <dbReference type="ARBA" id="ARBA00023015"/>
    </source>
</evidence>
<protein>
    <recommendedName>
        <fullName evidence="22">Helicase-like transcription factor CHR28</fullName>
    </recommendedName>
</protein>
<evidence type="ECO:0000259" key="17">
    <source>
        <dbReference type="PROSITE" id="PS50089"/>
    </source>
</evidence>
<feature type="domain" description="Helicase C-terminal" evidence="19">
    <location>
        <begin position="1069"/>
        <end position="1228"/>
    </location>
</feature>
<evidence type="ECO:0000313" key="20">
    <source>
        <dbReference type="EMBL" id="KAK1274968.1"/>
    </source>
</evidence>
<evidence type="ECO:0000256" key="5">
    <source>
        <dbReference type="ARBA" id="ARBA00022771"/>
    </source>
</evidence>
<dbReference type="GO" id="GO:0008094">
    <property type="term" value="F:ATP-dependent activity, acting on DNA"/>
    <property type="evidence" value="ECO:0007669"/>
    <property type="project" value="TreeGrafter"/>
</dbReference>
<dbReference type="InterPro" id="IPR001650">
    <property type="entry name" value="Helicase_C-like"/>
</dbReference>
<feature type="compositionally biased region" description="Basic residues" evidence="16">
    <location>
        <begin position="691"/>
        <end position="705"/>
    </location>
</feature>
<reference evidence="20" key="1">
    <citation type="journal article" date="2023" name="Nat. Commun.">
        <title>Diploid and tetraploid genomes of Acorus and the evolution of monocots.</title>
        <authorList>
            <person name="Ma L."/>
            <person name="Liu K.W."/>
            <person name="Li Z."/>
            <person name="Hsiao Y.Y."/>
            <person name="Qi Y."/>
            <person name="Fu T."/>
            <person name="Tang G.D."/>
            <person name="Zhang D."/>
            <person name="Sun W.H."/>
            <person name="Liu D.K."/>
            <person name="Li Y."/>
            <person name="Chen G.Z."/>
            <person name="Liu X.D."/>
            <person name="Liao X.Y."/>
            <person name="Jiang Y.T."/>
            <person name="Yu X."/>
            <person name="Hao Y."/>
            <person name="Huang J."/>
            <person name="Zhao X.W."/>
            <person name="Ke S."/>
            <person name="Chen Y.Y."/>
            <person name="Wu W.L."/>
            <person name="Hsu J.L."/>
            <person name="Lin Y.F."/>
            <person name="Huang M.D."/>
            <person name="Li C.Y."/>
            <person name="Huang L."/>
            <person name="Wang Z.W."/>
            <person name="Zhao X."/>
            <person name="Zhong W.Y."/>
            <person name="Peng D.H."/>
            <person name="Ahmad S."/>
            <person name="Lan S."/>
            <person name="Zhang J.S."/>
            <person name="Tsai W.C."/>
            <person name="Van de Peer Y."/>
            <person name="Liu Z.J."/>
        </authorList>
    </citation>
    <scope>NUCLEOTIDE SEQUENCE</scope>
    <source>
        <strain evidence="20">SCP</strain>
    </source>
</reference>
<dbReference type="SMART" id="SM00487">
    <property type="entry name" value="DEXDc"/>
    <property type="match status" value="1"/>
</dbReference>
<feature type="region of interest" description="Disordered" evidence="16">
    <location>
        <begin position="672"/>
        <end position="709"/>
    </location>
</feature>
<dbReference type="Gene3D" id="3.30.40.10">
    <property type="entry name" value="Zinc/RING finger domain, C3HC4 (zinc finger)"/>
    <property type="match status" value="1"/>
</dbReference>
<dbReference type="InterPro" id="IPR038718">
    <property type="entry name" value="SNF2-like_sf"/>
</dbReference>
<proteinExistence type="inferred from homology"/>
<evidence type="ECO:0000256" key="13">
    <source>
        <dbReference type="ARBA" id="ARBA00023163"/>
    </source>
</evidence>
<dbReference type="InterPro" id="IPR000330">
    <property type="entry name" value="SNF2_N"/>
</dbReference>
<dbReference type="PROSITE" id="PS50089">
    <property type="entry name" value="ZF_RING_2"/>
    <property type="match status" value="1"/>
</dbReference>
<evidence type="ECO:0000256" key="16">
    <source>
        <dbReference type="SAM" id="MobiDB-lite"/>
    </source>
</evidence>
<keyword evidence="4" id="KW-0547">Nucleotide-binding</keyword>
<dbReference type="SMART" id="SM00184">
    <property type="entry name" value="RING"/>
    <property type="match status" value="1"/>
</dbReference>
<evidence type="ECO:0000256" key="3">
    <source>
        <dbReference type="ARBA" id="ARBA00022723"/>
    </source>
</evidence>
<dbReference type="GO" id="GO:0004386">
    <property type="term" value="F:helicase activity"/>
    <property type="evidence" value="ECO:0007669"/>
    <property type="project" value="UniProtKB-KW"/>
</dbReference>
<dbReference type="GO" id="GO:0003677">
    <property type="term" value="F:DNA binding"/>
    <property type="evidence" value="ECO:0007669"/>
    <property type="project" value="UniProtKB-KW"/>
</dbReference>
<dbReference type="FunFam" id="3.40.50.10810:FF:000071">
    <property type="entry name" value="SNF2 domain-containing protein / helicase domain-containing protein / zinc finger protein-like protein"/>
    <property type="match status" value="1"/>
</dbReference>
<dbReference type="GO" id="GO:0008270">
    <property type="term" value="F:zinc ion binding"/>
    <property type="evidence" value="ECO:0007669"/>
    <property type="project" value="UniProtKB-KW"/>
</dbReference>
<evidence type="ECO:0000256" key="9">
    <source>
        <dbReference type="ARBA" id="ARBA00022840"/>
    </source>
</evidence>
<keyword evidence="7" id="KW-0347">Helicase</keyword>
<dbReference type="GO" id="GO:0006281">
    <property type="term" value="P:DNA repair"/>
    <property type="evidence" value="ECO:0007669"/>
    <property type="project" value="TreeGrafter"/>
</dbReference>
<dbReference type="Gene3D" id="3.40.50.10810">
    <property type="entry name" value="Tandem AAA-ATPase domain"/>
    <property type="match status" value="3"/>
</dbReference>
<feature type="region of interest" description="Disordered" evidence="16">
    <location>
        <begin position="564"/>
        <end position="587"/>
    </location>
</feature>
<evidence type="ECO:0000256" key="10">
    <source>
        <dbReference type="ARBA" id="ARBA00022853"/>
    </source>
</evidence>
<keyword evidence="21" id="KW-1185">Reference proteome</keyword>
<evidence type="ECO:0000256" key="2">
    <source>
        <dbReference type="ARBA" id="ARBA00008438"/>
    </source>
</evidence>
<dbReference type="PANTHER" id="PTHR45626:SF16">
    <property type="entry name" value="ATP-DEPENDENT HELICASE ULS1"/>
    <property type="match status" value="1"/>
</dbReference>
<dbReference type="InterPro" id="IPR049730">
    <property type="entry name" value="SNF2/RAD54-like_C"/>
</dbReference>
<keyword evidence="12" id="KW-0238">DNA-binding</keyword>
<feature type="domain" description="Helicase ATP-binding" evidence="18">
    <location>
        <begin position="510"/>
        <end position="777"/>
    </location>
</feature>
<dbReference type="Gene3D" id="3.40.50.300">
    <property type="entry name" value="P-loop containing nucleotide triphosphate hydrolases"/>
    <property type="match status" value="1"/>
</dbReference>
<dbReference type="EMBL" id="JAUJYN010000003">
    <property type="protein sequence ID" value="KAK1274968.1"/>
    <property type="molecule type" value="Genomic_DNA"/>
</dbReference>
<dbReference type="Pfam" id="PF00176">
    <property type="entry name" value="SNF2-rel_dom"/>
    <property type="match status" value="1"/>
</dbReference>
<evidence type="ECO:0008006" key="22">
    <source>
        <dbReference type="Google" id="ProtNLM"/>
    </source>
</evidence>
<dbReference type="PROSITE" id="PS00518">
    <property type="entry name" value="ZF_RING_1"/>
    <property type="match status" value="1"/>
</dbReference>
<evidence type="ECO:0000256" key="6">
    <source>
        <dbReference type="ARBA" id="ARBA00022801"/>
    </source>
</evidence>